<organism evidence="2 3">
    <name type="scientific">Caerostris darwini</name>
    <dbReference type="NCBI Taxonomy" id="1538125"/>
    <lineage>
        <taxon>Eukaryota</taxon>
        <taxon>Metazoa</taxon>
        <taxon>Ecdysozoa</taxon>
        <taxon>Arthropoda</taxon>
        <taxon>Chelicerata</taxon>
        <taxon>Arachnida</taxon>
        <taxon>Araneae</taxon>
        <taxon>Araneomorphae</taxon>
        <taxon>Entelegynae</taxon>
        <taxon>Araneoidea</taxon>
        <taxon>Araneidae</taxon>
        <taxon>Caerostris</taxon>
    </lineage>
</organism>
<gene>
    <name evidence="2" type="ORF">CDAR_480761</name>
</gene>
<keyword evidence="3" id="KW-1185">Reference proteome</keyword>
<dbReference type="EMBL" id="BPLQ01006978">
    <property type="protein sequence ID" value="GIY26865.1"/>
    <property type="molecule type" value="Genomic_DNA"/>
</dbReference>
<evidence type="ECO:0000256" key="1">
    <source>
        <dbReference type="SAM" id="MobiDB-lite"/>
    </source>
</evidence>
<proteinExistence type="predicted"/>
<protein>
    <submittedName>
        <fullName evidence="2">Uncharacterized protein</fullName>
    </submittedName>
</protein>
<evidence type="ECO:0000313" key="2">
    <source>
        <dbReference type="EMBL" id="GIY26865.1"/>
    </source>
</evidence>
<comment type="caution">
    <text evidence="2">The sequence shown here is derived from an EMBL/GenBank/DDBJ whole genome shotgun (WGS) entry which is preliminary data.</text>
</comment>
<feature type="compositionally biased region" description="Basic and acidic residues" evidence="1">
    <location>
        <begin position="1"/>
        <end position="15"/>
    </location>
</feature>
<reference evidence="2 3" key="1">
    <citation type="submission" date="2021-06" db="EMBL/GenBank/DDBJ databases">
        <title>Caerostris darwini draft genome.</title>
        <authorList>
            <person name="Kono N."/>
            <person name="Arakawa K."/>
        </authorList>
    </citation>
    <scope>NUCLEOTIDE SEQUENCE [LARGE SCALE GENOMIC DNA]</scope>
</reference>
<dbReference type="Proteomes" id="UP001054837">
    <property type="component" value="Unassembled WGS sequence"/>
</dbReference>
<name>A0AAV4RYN8_9ARAC</name>
<evidence type="ECO:0000313" key="3">
    <source>
        <dbReference type="Proteomes" id="UP001054837"/>
    </source>
</evidence>
<feature type="region of interest" description="Disordered" evidence="1">
    <location>
        <begin position="1"/>
        <end position="20"/>
    </location>
</feature>
<accession>A0AAV4RYN8</accession>
<sequence>MLKEENRLSKRKQDNQSKNPKIMKITINRLMGIGYIISNTYSTNYFVNMAFNNFTLTRNKWILRIFHFLPTPLSCDQEPWTSTTHRLRGHLVSMLSACHEYIKGC</sequence>
<dbReference type="AlphaFoldDB" id="A0AAV4RYN8"/>